<evidence type="ECO:0000313" key="1">
    <source>
        <dbReference type="EMBL" id="CDY36835.1"/>
    </source>
</evidence>
<dbReference type="EMBL" id="LK032384">
    <property type="protein sequence ID" value="CDY36835.1"/>
    <property type="molecule type" value="Genomic_DNA"/>
</dbReference>
<keyword evidence="2" id="KW-1185">Reference proteome</keyword>
<gene>
    <name evidence="1" type="primary">BnaC04g32280D</name>
    <name evidence="1" type="ORF">GSBRNA2T00062681001</name>
</gene>
<evidence type="ECO:0000313" key="2">
    <source>
        <dbReference type="Proteomes" id="UP000028999"/>
    </source>
</evidence>
<proteinExistence type="predicted"/>
<dbReference type="OMA" id="PLNMEFW"/>
<dbReference type="PaxDb" id="3708-A0A078HEN7"/>
<dbReference type="AlphaFoldDB" id="A0A078HEN7"/>
<sequence>MYLPSLSVGESTCIKSRVANLSFLLLDAQIPLNMEFWEGDGRRLFTVNLWSELPFVLAFFSLANGNPNYGFLVFNLSFQSRIANFIRVIAL</sequence>
<dbReference type="Gramene" id="CDY36835">
    <property type="protein sequence ID" value="CDY36835"/>
    <property type="gene ID" value="GSBRNA2T00062681001"/>
</dbReference>
<accession>A0A078HEN7</accession>
<dbReference type="Proteomes" id="UP000028999">
    <property type="component" value="Unassembled WGS sequence"/>
</dbReference>
<reference evidence="1 2" key="1">
    <citation type="journal article" date="2014" name="Science">
        <title>Plant genetics. Early allopolyploid evolution in the post-Neolithic Brassica napus oilseed genome.</title>
        <authorList>
            <person name="Chalhoub B."/>
            <person name="Denoeud F."/>
            <person name="Liu S."/>
            <person name="Parkin I.A."/>
            <person name="Tang H."/>
            <person name="Wang X."/>
            <person name="Chiquet J."/>
            <person name="Belcram H."/>
            <person name="Tong C."/>
            <person name="Samans B."/>
            <person name="Correa M."/>
            <person name="Da Silva C."/>
            <person name="Just J."/>
            <person name="Falentin C."/>
            <person name="Koh C.S."/>
            <person name="Le Clainche I."/>
            <person name="Bernard M."/>
            <person name="Bento P."/>
            <person name="Noel B."/>
            <person name="Labadie K."/>
            <person name="Alberti A."/>
            <person name="Charles M."/>
            <person name="Arnaud D."/>
            <person name="Guo H."/>
            <person name="Daviaud C."/>
            <person name="Alamery S."/>
            <person name="Jabbari K."/>
            <person name="Zhao M."/>
            <person name="Edger P.P."/>
            <person name="Chelaifa H."/>
            <person name="Tack D."/>
            <person name="Lassalle G."/>
            <person name="Mestiri I."/>
            <person name="Schnel N."/>
            <person name="Le Paslier M.C."/>
            <person name="Fan G."/>
            <person name="Renault V."/>
            <person name="Bayer P.E."/>
            <person name="Golicz A.A."/>
            <person name="Manoli S."/>
            <person name="Lee T.H."/>
            <person name="Thi V.H."/>
            <person name="Chalabi S."/>
            <person name="Hu Q."/>
            <person name="Fan C."/>
            <person name="Tollenaere R."/>
            <person name="Lu Y."/>
            <person name="Battail C."/>
            <person name="Shen J."/>
            <person name="Sidebottom C.H."/>
            <person name="Wang X."/>
            <person name="Canaguier A."/>
            <person name="Chauveau A."/>
            <person name="Berard A."/>
            <person name="Deniot G."/>
            <person name="Guan M."/>
            <person name="Liu Z."/>
            <person name="Sun F."/>
            <person name="Lim Y.P."/>
            <person name="Lyons E."/>
            <person name="Town C.D."/>
            <person name="Bancroft I."/>
            <person name="Wang X."/>
            <person name="Meng J."/>
            <person name="Ma J."/>
            <person name="Pires J.C."/>
            <person name="King G.J."/>
            <person name="Brunel D."/>
            <person name="Delourme R."/>
            <person name="Renard M."/>
            <person name="Aury J.M."/>
            <person name="Adams K.L."/>
            <person name="Batley J."/>
            <person name="Snowdon R.J."/>
            <person name="Tost J."/>
            <person name="Edwards D."/>
            <person name="Zhou Y."/>
            <person name="Hua W."/>
            <person name="Sharpe A.G."/>
            <person name="Paterson A.H."/>
            <person name="Guan C."/>
            <person name="Wincker P."/>
        </authorList>
    </citation>
    <scope>NUCLEOTIDE SEQUENCE [LARGE SCALE GENOMIC DNA]</scope>
    <source>
        <strain evidence="2">cv. Darmor-bzh</strain>
    </source>
</reference>
<name>A0A078HEN7_BRANA</name>
<protein>
    <submittedName>
        <fullName evidence="1">BnaC04g32280D protein</fullName>
    </submittedName>
</protein>
<organism evidence="1 2">
    <name type="scientific">Brassica napus</name>
    <name type="common">Rape</name>
    <dbReference type="NCBI Taxonomy" id="3708"/>
    <lineage>
        <taxon>Eukaryota</taxon>
        <taxon>Viridiplantae</taxon>
        <taxon>Streptophyta</taxon>
        <taxon>Embryophyta</taxon>
        <taxon>Tracheophyta</taxon>
        <taxon>Spermatophyta</taxon>
        <taxon>Magnoliopsida</taxon>
        <taxon>eudicotyledons</taxon>
        <taxon>Gunneridae</taxon>
        <taxon>Pentapetalae</taxon>
        <taxon>rosids</taxon>
        <taxon>malvids</taxon>
        <taxon>Brassicales</taxon>
        <taxon>Brassicaceae</taxon>
        <taxon>Brassiceae</taxon>
        <taxon>Brassica</taxon>
    </lineage>
</organism>